<proteinExistence type="predicted"/>
<dbReference type="OrthoDB" id="3177353at2759"/>
<name>A0A067LUK2_BOTB1</name>
<protein>
    <submittedName>
        <fullName evidence="2">Uncharacterized protein</fullName>
    </submittedName>
</protein>
<evidence type="ECO:0000256" key="1">
    <source>
        <dbReference type="SAM" id="MobiDB-lite"/>
    </source>
</evidence>
<organism evidence="2 3">
    <name type="scientific">Botryobasidium botryosum (strain FD-172 SS1)</name>
    <dbReference type="NCBI Taxonomy" id="930990"/>
    <lineage>
        <taxon>Eukaryota</taxon>
        <taxon>Fungi</taxon>
        <taxon>Dikarya</taxon>
        <taxon>Basidiomycota</taxon>
        <taxon>Agaricomycotina</taxon>
        <taxon>Agaricomycetes</taxon>
        <taxon>Cantharellales</taxon>
        <taxon>Botryobasidiaceae</taxon>
        <taxon>Botryobasidium</taxon>
    </lineage>
</organism>
<dbReference type="HOGENOM" id="CLU_091048_0_0_1"/>
<dbReference type="AlphaFoldDB" id="A0A067LUK2"/>
<dbReference type="Proteomes" id="UP000027195">
    <property type="component" value="Unassembled WGS sequence"/>
</dbReference>
<dbReference type="STRING" id="930990.A0A067LUK2"/>
<evidence type="ECO:0000313" key="2">
    <source>
        <dbReference type="EMBL" id="KDQ06789.1"/>
    </source>
</evidence>
<gene>
    <name evidence="2" type="ORF">BOTBODRAFT_234652</name>
</gene>
<reference evidence="3" key="1">
    <citation type="journal article" date="2014" name="Proc. Natl. Acad. Sci. U.S.A.">
        <title>Extensive sampling of basidiomycete genomes demonstrates inadequacy of the white-rot/brown-rot paradigm for wood decay fungi.</title>
        <authorList>
            <person name="Riley R."/>
            <person name="Salamov A.A."/>
            <person name="Brown D.W."/>
            <person name="Nagy L.G."/>
            <person name="Floudas D."/>
            <person name="Held B.W."/>
            <person name="Levasseur A."/>
            <person name="Lombard V."/>
            <person name="Morin E."/>
            <person name="Otillar R."/>
            <person name="Lindquist E.A."/>
            <person name="Sun H."/>
            <person name="LaButti K.M."/>
            <person name="Schmutz J."/>
            <person name="Jabbour D."/>
            <person name="Luo H."/>
            <person name="Baker S.E."/>
            <person name="Pisabarro A.G."/>
            <person name="Walton J.D."/>
            <person name="Blanchette R.A."/>
            <person name="Henrissat B."/>
            <person name="Martin F."/>
            <person name="Cullen D."/>
            <person name="Hibbett D.S."/>
            <person name="Grigoriev I.V."/>
        </authorList>
    </citation>
    <scope>NUCLEOTIDE SEQUENCE [LARGE SCALE GENOMIC DNA]</scope>
    <source>
        <strain evidence="3">FD-172 SS1</strain>
    </source>
</reference>
<accession>A0A067LUK2</accession>
<dbReference type="InParanoid" id="A0A067LUK2"/>
<dbReference type="EMBL" id="KL198123">
    <property type="protein sequence ID" value="KDQ06789.1"/>
    <property type="molecule type" value="Genomic_DNA"/>
</dbReference>
<keyword evidence="3" id="KW-1185">Reference proteome</keyword>
<feature type="region of interest" description="Disordered" evidence="1">
    <location>
        <begin position="51"/>
        <end position="77"/>
    </location>
</feature>
<evidence type="ECO:0000313" key="3">
    <source>
        <dbReference type="Proteomes" id="UP000027195"/>
    </source>
</evidence>
<sequence length="221" mass="22796">MSQVQTLTTTETYSAGAAAADALEAAARKRAEAAAVDAAIATATAALQAATPSSTGVTPAPVAPAAPATTSTAGPSASIAPAPAAANTIVAYGATDVSSLPDEALQKWLRTHHNAESGDFISVVQERSGNNINWSWGPFVLNITISFTGVTGEFGVNIPFWGYKKLVDINGDLITGVGAGFDIGFVSGNIKLYLKGRQVFFEIHAQAFGQQWDRTVALVTL</sequence>